<evidence type="ECO:0000313" key="3">
    <source>
        <dbReference type="Proteomes" id="UP001148125"/>
    </source>
</evidence>
<comment type="caution">
    <text evidence="2">The sequence shown here is derived from an EMBL/GenBank/DDBJ whole genome shotgun (WGS) entry which is preliminary data.</text>
</comment>
<dbReference type="Pfam" id="PF10966">
    <property type="entry name" value="DUF2768"/>
    <property type="match status" value="1"/>
</dbReference>
<protein>
    <submittedName>
        <fullName evidence="2">DUF2768 domain-containing protein</fullName>
    </submittedName>
</protein>
<keyword evidence="1" id="KW-0812">Transmembrane</keyword>
<proteinExistence type="predicted"/>
<feature type="transmembrane region" description="Helical" evidence="1">
    <location>
        <begin position="6"/>
        <end position="27"/>
    </location>
</feature>
<keyword evidence="3" id="KW-1185">Reference proteome</keyword>
<gene>
    <name evidence="2" type="ORF">N7Z68_00890</name>
</gene>
<dbReference type="Proteomes" id="UP001148125">
    <property type="component" value="Unassembled WGS sequence"/>
</dbReference>
<keyword evidence="1" id="KW-0472">Membrane</keyword>
<name>A0ABT5V8Z9_9BACI</name>
<reference evidence="2" key="1">
    <citation type="submission" date="2024-05" db="EMBL/GenBank/DDBJ databases">
        <title>Alkalihalobacillus sp. strain MEB203 novel alkaliphilic bacterium from Lonar Lake, India.</title>
        <authorList>
            <person name="Joshi A."/>
            <person name="Thite S."/>
            <person name="Mengade P."/>
        </authorList>
    </citation>
    <scope>NUCLEOTIDE SEQUENCE</scope>
    <source>
        <strain evidence="2">MEB 203</strain>
    </source>
</reference>
<keyword evidence="1" id="KW-1133">Transmembrane helix</keyword>
<organism evidence="2 3">
    <name type="scientific">Alkalihalobacterium chitinilyticum</name>
    <dbReference type="NCBI Taxonomy" id="2980103"/>
    <lineage>
        <taxon>Bacteria</taxon>
        <taxon>Bacillati</taxon>
        <taxon>Bacillota</taxon>
        <taxon>Bacilli</taxon>
        <taxon>Bacillales</taxon>
        <taxon>Bacillaceae</taxon>
        <taxon>Alkalihalobacterium</taxon>
    </lineage>
</organism>
<feature type="transmembrane region" description="Helical" evidence="1">
    <location>
        <begin position="39"/>
        <end position="60"/>
    </location>
</feature>
<accession>A0ABT5V8Z9</accession>
<evidence type="ECO:0000313" key="2">
    <source>
        <dbReference type="EMBL" id="MDE5411937.1"/>
    </source>
</evidence>
<dbReference type="EMBL" id="JAOTPO010000001">
    <property type="protein sequence ID" value="MDE5411937.1"/>
    <property type="molecule type" value="Genomic_DNA"/>
</dbReference>
<sequence length="67" mass="7328">MSQAMINMYISFFAMILMFISVATAVFSKLKLKGIFRGIVLTFSFICLMVSGLIVFLIVIGGPTATL</sequence>
<dbReference type="RefSeq" id="WP_275116568.1">
    <property type="nucleotide sequence ID" value="NZ_JAOTPO010000001.1"/>
</dbReference>
<evidence type="ECO:0000256" key="1">
    <source>
        <dbReference type="SAM" id="Phobius"/>
    </source>
</evidence>
<dbReference type="InterPro" id="IPR020076">
    <property type="entry name" value="DUF2768"/>
</dbReference>